<reference evidence="2 3" key="1">
    <citation type="submission" date="2014-02" db="EMBL/GenBank/DDBJ databases">
        <title>The small core and large imbalanced accessory genome model reveals a collaborative survival strategy of Sorangium cellulosum strains in nature.</title>
        <authorList>
            <person name="Han K."/>
            <person name="Peng R."/>
            <person name="Blom J."/>
            <person name="Li Y.-Z."/>
        </authorList>
    </citation>
    <scope>NUCLEOTIDE SEQUENCE [LARGE SCALE GENOMIC DNA]</scope>
    <source>
        <strain evidence="2 3">So0157-25</strain>
    </source>
</reference>
<dbReference type="Proteomes" id="UP000075420">
    <property type="component" value="Unassembled WGS sequence"/>
</dbReference>
<dbReference type="InterPro" id="IPR029044">
    <property type="entry name" value="Nucleotide-diphossugar_trans"/>
</dbReference>
<organism evidence="2 3">
    <name type="scientific">Sorangium cellulosum</name>
    <name type="common">Polyangium cellulosum</name>
    <dbReference type="NCBI Taxonomy" id="56"/>
    <lineage>
        <taxon>Bacteria</taxon>
        <taxon>Pseudomonadati</taxon>
        <taxon>Myxococcota</taxon>
        <taxon>Polyangia</taxon>
        <taxon>Polyangiales</taxon>
        <taxon>Polyangiaceae</taxon>
        <taxon>Sorangium</taxon>
    </lineage>
</organism>
<accession>A0A150PKZ3</accession>
<dbReference type="SUPFAM" id="SSF53448">
    <property type="entry name" value="Nucleotide-diphospho-sugar transferases"/>
    <property type="match status" value="1"/>
</dbReference>
<evidence type="ECO:0000259" key="1">
    <source>
        <dbReference type="Pfam" id="PF00483"/>
    </source>
</evidence>
<dbReference type="CDD" id="cd04181">
    <property type="entry name" value="NTP_transferase"/>
    <property type="match status" value="1"/>
</dbReference>
<dbReference type="Pfam" id="PF00483">
    <property type="entry name" value="NTP_transferase"/>
    <property type="match status" value="1"/>
</dbReference>
<protein>
    <submittedName>
        <fullName evidence="2">Nucleoside-diphosphate-sugar pyrophosphorylase</fullName>
    </submittedName>
</protein>
<evidence type="ECO:0000313" key="2">
    <source>
        <dbReference type="EMBL" id="KYF56355.1"/>
    </source>
</evidence>
<name>A0A150PKZ3_SORCE</name>
<comment type="caution">
    <text evidence="2">The sequence shown here is derived from an EMBL/GenBank/DDBJ whole genome shotgun (WGS) entry which is preliminary data.</text>
</comment>
<dbReference type="InterPro" id="IPR005835">
    <property type="entry name" value="NTP_transferase_dom"/>
</dbReference>
<evidence type="ECO:0000313" key="3">
    <source>
        <dbReference type="Proteomes" id="UP000075420"/>
    </source>
</evidence>
<feature type="domain" description="Nucleotidyl transferase" evidence="1">
    <location>
        <begin position="2"/>
        <end position="228"/>
    </location>
</feature>
<gene>
    <name evidence="2" type="ORF">BE08_32075</name>
</gene>
<dbReference type="PANTHER" id="PTHR22572">
    <property type="entry name" value="SUGAR-1-PHOSPHATE GUANYL TRANSFERASE"/>
    <property type="match status" value="1"/>
</dbReference>
<dbReference type="AlphaFoldDB" id="A0A150PKZ3"/>
<sequence length="236" mass="25951">MKAVVLAGGKGSRLRPYTALIPKPLMPIGDHTIVEILLRQLARAGVTDVVMCVGHQAALIEAVVGEGSRYGLRISYQREETPLGTVGPLRVIERDLPERFLVMNGDILSDIDFAALHGTGEAAGAPLTVAVCERASKIDLGVLDLGPEGRVVGFREKPTYTFWVSMGIYAMSRDVLRFIPEGQPFGFDNLMHALLDAGEQVATFPFRGHWLDIGRSDDFAEAQDEFEKNRQRYLPD</sequence>
<dbReference type="InterPro" id="IPR050486">
    <property type="entry name" value="Mannose-1P_guanyltransferase"/>
</dbReference>
<dbReference type="EMBL" id="JELY01001270">
    <property type="protein sequence ID" value="KYF56355.1"/>
    <property type="molecule type" value="Genomic_DNA"/>
</dbReference>
<dbReference type="Gene3D" id="3.90.550.10">
    <property type="entry name" value="Spore Coat Polysaccharide Biosynthesis Protein SpsA, Chain A"/>
    <property type="match status" value="1"/>
</dbReference>
<proteinExistence type="predicted"/>